<dbReference type="PANTHER" id="PTHR34982:SF1">
    <property type="entry name" value="FLAGELLAR ASSEMBLY PROTEIN FLIH"/>
    <property type="match status" value="1"/>
</dbReference>
<feature type="domain" description="Flagellar assembly protein FliH/Type III secretion system HrpE" evidence="10">
    <location>
        <begin position="148"/>
        <end position="272"/>
    </location>
</feature>
<protein>
    <recommendedName>
        <fullName evidence="3">Flagellar assembly protein FliH</fullName>
    </recommendedName>
</protein>
<evidence type="ECO:0000256" key="2">
    <source>
        <dbReference type="ARBA" id="ARBA00006602"/>
    </source>
</evidence>
<dbReference type="AlphaFoldDB" id="A0A377JMX6"/>
<evidence type="ECO:0000256" key="3">
    <source>
        <dbReference type="ARBA" id="ARBA00016507"/>
    </source>
</evidence>
<keyword evidence="11" id="KW-0282">Flagellum</keyword>
<evidence type="ECO:0000256" key="7">
    <source>
        <dbReference type="ARBA" id="ARBA00023225"/>
    </source>
</evidence>
<dbReference type="Proteomes" id="UP000255335">
    <property type="component" value="Unassembled WGS sequence"/>
</dbReference>
<keyword evidence="11" id="KW-0966">Cell projection</keyword>
<reference evidence="11 12" key="1">
    <citation type="submission" date="2018-06" db="EMBL/GenBank/DDBJ databases">
        <authorList>
            <consortium name="Pathogen Informatics"/>
            <person name="Doyle S."/>
        </authorList>
    </citation>
    <scope>NUCLEOTIDE SEQUENCE [LARGE SCALE GENOMIC DNA]</scope>
    <source>
        <strain evidence="11 12">NCTC12221</strain>
    </source>
</reference>
<dbReference type="PANTHER" id="PTHR34982">
    <property type="entry name" value="YOP PROTEINS TRANSLOCATION PROTEIN L"/>
    <property type="match status" value="1"/>
</dbReference>
<evidence type="ECO:0000259" key="10">
    <source>
        <dbReference type="Pfam" id="PF02108"/>
    </source>
</evidence>
<evidence type="ECO:0000256" key="5">
    <source>
        <dbReference type="ARBA" id="ARBA00022795"/>
    </source>
</evidence>
<evidence type="ECO:0000256" key="1">
    <source>
        <dbReference type="ARBA" id="ARBA00003041"/>
    </source>
</evidence>
<keyword evidence="5" id="KW-1005">Bacterial flagellum biogenesis</keyword>
<evidence type="ECO:0000256" key="4">
    <source>
        <dbReference type="ARBA" id="ARBA00022448"/>
    </source>
</evidence>
<dbReference type="GO" id="GO:0005829">
    <property type="term" value="C:cytosol"/>
    <property type="evidence" value="ECO:0007669"/>
    <property type="project" value="TreeGrafter"/>
</dbReference>
<evidence type="ECO:0000313" key="11">
    <source>
        <dbReference type="EMBL" id="STP08913.1"/>
    </source>
</evidence>
<dbReference type="Pfam" id="PF02108">
    <property type="entry name" value="FliH"/>
    <property type="match status" value="1"/>
</dbReference>
<comment type="function">
    <text evidence="1">Needed for flagellar regrowth and assembly.</text>
</comment>
<evidence type="ECO:0000313" key="12">
    <source>
        <dbReference type="Proteomes" id="UP000255335"/>
    </source>
</evidence>
<evidence type="ECO:0000256" key="9">
    <source>
        <dbReference type="SAM" id="MobiDB-lite"/>
    </source>
</evidence>
<feature type="region of interest" description="Disordered" evidence="9">
    <location>
        <begin position="43"/>
        <end position="63"/>
    </location>
</feature>
<dbReference type="RefSeq" id="WP_115025715.1">
    <property type="nucleotide sequence ID" value="NZ_UGHZ01000001.1"/>
</dbReference>
<dbReference type="GO" id="GO:0044781">
    <property type="term" value="P:bacterial-type flagellum organization"/>
    <property type="evidence" value="ECO:0007669"/>
    <property type="project" value="UniProtKB-KW"/>
</dbReference>
<keyword evidence="8" id="KW-0175">Coiled coil</keyword>
<accession>A0A377JMX6</accession>
<gene>
    <name evidence="11" type="primary">fliH</name>
    <name evidence="11" type="ORF">NCTC12221_00336</name>
</gene>
<sequence>MSLLSQENIIGQEELKNHNIKKYEFKSITSEMLESGKILEPSQEINKETTSEINESEPLGETQASAEIQNTETTMQKIATLEQELVERLLQKTDELSSSLAKLQIQFEKLQVESEQRVASAREEGYKDGFREAETKAKDELFAEINTQKKSLVDSIITLESALKQSQKHLEDLEKELSAISVDIAKEVILSEVSENSQKIALGLTKELLNSIMDATNIKIKVNPSDYLFLKEQLSENTKVEILSDSAVSLGGVVIVSDSGNLDGTIMARYKNLKQSVLENMRD</sequence>
<organism evidence="11 12">
    <name type="scientific">Helicobacter cinaedi</name>
    <dbReference type="NCBI Taxonomy" id="213"/>
    <lineage>
        <taxon>Bacteria</taxon>
        <taxon>Pseudomonadati</taxon>
        <taxon>Campylobacterota</taxon>
        <taxon>Epsilonproteobacteria</taxon>
        <taxon>Campylobacterales</taxon>
        <taxon>Helicobacteraceae</taxon>
        <taxon>Helicobacter</taxon>
    </lineage>
</organism>
<keyword evidence="4" id="KW-0813">Transport</keyword>
<keyword evidence="7" id="KW-1006">Bacterial flagellum protein export</keyword>
<dbReference type="EMBL" id="UGHZ01000001">
    <property type="protein sequence ID" value="STP08913.1"/>
    <property type="molecule type" value="Genomic_DNA"/>
</dbReference>
<dbReference type="NCBIfam" id="NF005196">
    <property type="entry name" value="PRK06669.1-1"/>
    <property type="match status" value="1"/>
</dbReference>
<comment type="similarity">
    <text evidence="2">Belongs to the FliH family.</text>
</comment>
<dbReference type="InterPro" id="IPR051472">
    <property type="entry name" value="T3SS_Stator/FliH"/>
</dbReference>
<keyword evidence="6" id="KW-0653">Protein transport</keyword>
<evidence type="ECO:0000256" key="6">
    <source>
        <dbReference type="ARBA" id="ARBA00022927"/>
    </source>
</evidence>
<keyword evidence="11" id="KW-0969">Cilium</keyword>
<feature type="coiled-coil region" evidence="8">
    <location>
        <begin position="156"/>
        <end position="183"/>
    </location>
</feature>
<proteinExistence type="inferred from homology"/>
<name>A0A377JMX6_9HELI</name>
<dbReference type="InterPro" id="IPR018035">
    <property type="entry name" value="Flagellar_FliH/T3SS_HrpE"/>
</dbReference>
<feature type="coiled-coil region" evidence="8">
    <location>
        <begin position="86"/>
        <end position="113"/>
    </location>
</feature>
<dbReference type="GO" id="GO:0015031">
    <property type="term" value="P:protein transport"/>
    <property type="evidence" value="ECO:0007669"/>
    <property type="project" value="UniProtKB-KW"/>
</dbReference>
<evidence type="ECO:0000256" key="8">
    <source>
        <dbReference type="SAM" id="Coils"/>
    </source>
</evidence>